<dbReference type="InterPro" id="IPR011044">
    <property type="entry name" value="Quino_amine_DH_bsu"/>
</dbReference>
<dbReference type="PROSITE" id="PS51257">
    <property type="entry name" value="PROKAR_LIPOPROTEIN"/>
    <property type="match status" value="1"/>
</dbReference>
<evidence type="ECO:0000313" key="3">
    <source>
        <dbReference type="EMBL" id="MDQ1103876.1"/>
    </source>
</evidence>
<dbReference type="EMBL" id="JAUTAN010000001">
    <property type="protein sequence ID" value="MDQ1103876.1"/>
    <property type="molecule type" value="Genomic_DNA"/>
</dbReference>
<dbReference type="NCBIfam" id="NF038015">
    <property type="entry name" value="AztD"/>
    <property type="match status" value="1"/>
</dbReference>
<dbReference type="AlphaFoldDB" id="A0AAJ1TX33"/>
<dbReference type="RefSeq" id="WP_307199273.1">
    <property type="nucleotide sequence ID" value="NZ_JAUTAN010000001.1"/>
</dbReference>
<sequence>MRTFHPPRAASVALSAASALALSTLAACSSGSDDASPSDDGTTASAATSWSAGPRLAVAHEGGILVLDGTTLETVAELDSEEFTRLNPAGDGRNVMVTVADGFQVLDTGAGTSEGATLTDLVFPADTPGHVVRHADKTVLYADGTSDTTIVETAALADAVAAGELPEAETVPGVEAHHGVSIVLEDGTFLTTVGNADGRTGIEVRDASGEVVARNDECPGVHGEGTAQDEAVVFGCEDGALVYQDGAITKLDAPDQPYGRMGNAFTTDSSPIVLGDYKTDPDAEGYLLDAVTLVDTAAGTLDVVALPEGASYTFRDLARGPGDLGYVLATDGAIHVIDPTTGELTDTFDVIAPWEGPVEWQDPHPAIQVSGDIAYVTEPAANSVHAVDLTTGEVVASTELDVTPNEIAPAAG</sequence>
<keyword evidence="2" id="KW-0732">Signal</keyword>
<accession>A0AAJ1TX33</accession>
<evidence type="ECO:0000313" key="4">
    <source>
        <dbReference type="Proteomes" id="UP001239215"/>
    </source>
</evidence>
<dbReference type="InterPro" id="IPR015943">
    <property type="entry name" value="WD40/YVTN_repeat-like_dom_sf"/>
</dbReference>
<dbReference type="Gene3D" id="2.130.10.10">
    <property type="entry name" value="YVTN repeat-like/Quinoprotein amine dehydrogenase"/>
    <property type="match status" value="1"/>
</dbReference>
<gene>
    <name evidence="3" type="ORF">QE405_001160</name>
</gene>
<organism evidence="3 4">
    <name type="scientific">Nocardioides zeae</name>
    <dbReference type="NCBI Taxonomy" id="1457234"/>
    <lineage>
        <taxon>Bacteria</taxon>
        <taxon>Bacillati</taxon>
        <taxon>Actinomycetota</taxon>
        <taxon>Actinomycetes</taxon>
        <taxon>Propionibacteriales</taxon>
        <taxon>Nocardioidaceae</taxon>
        <taxon>Nocardioides</taxon>
    </lineage>
</organism>
<dbReference type="InterPro" id="IPR047697">
    <property type="entry name" value="AztD-like"/>
</dbReference>
<evidence type="ECO:0000256" key="2">
    <source>
        <dbReference type="SAM" id="SignalP"/>
    </source>
</evidence>
<protein>
    <submittedName>
        <fullName evidence="3">Outer membrane protein assembly factor BamB</fullName>
    </submittedName>
</protein>
<feature type="signal peptide" evidence="2">
    <location>
        <begin position="1"/>
        <end position="26"/>
    </location>
</feature>
<feature type="region of interest" description="Disordered" evidence="1">
    <location>
        <begin position="30"/>
        <end position="50"/>
    </location>
</feature>
<feature type="chain" id="PRO_5042526574" evidence="2">
    <location>
        <begin position="27"/>
        <end position="412"/>
    </location>
</feature>
<evidence type="ECO:0000256" key="1">
    <source>
        <dbReference type="SAM" id="MobiDB-lite"/>
    </source>
</evidence>
<proteinExistence type="predicted"/>
<name>A0AAJ1TX33_9ACTN</name>
<dbReference type="SUPFAM" id="SSF50969">
    <property type="entry name" value="YVTN repeat-like/Quinoprotein amine dehydrogenase"/>
    <property type="match status" value="1"/>
</dbReference>
<comment type="caution">
    <text evidence="3">The sequence shown here is derived from an EMBL/GenBank/DDBJ whole genome shotgun (WGS) entry which is preliminary data.</text>
</comment>
<dbReference type="Proteomes" id="UP001239215">
    <property type="component" value="Unassembled WGS sequence"/>
</dbReference>
<reference evidence="3" key="1">
    <citation type="submission" date="2023-07" db="EMBL/GenBank/DDBJ databases">
        <title>Functional and genomic diversity of the sorghum phyllosphere microbiome.</title>
        <authorList>
            <person name="Shade A."/>
        </authorList>
    </citation>
    <scope>NUCLEOTIDE SEQUENCE</scope>
    <source>
        <strain evidence="3">SORGH_AS_1067</strain>
    </source>
</reference>